<protein>
    <submittedName>
        <fullName evidence="2">DUF58 domain-containing protein</fullName>
    </submittedName>
</protein>
<dbReference type="SUPFAM" id="SSF53300">
    <property type="entry name" value="vWA-like"/>
    <property type="match status" value="1"/>
</dbReference>
<dbReference type="PANTHER" id="PTHR33608:SF7">
    <property type="entry name" value="DUF58 DOMAIN-CONTAINING PROTEIN"/>
    <property type="match status" value="1"/>
</dbReference>
<reference evidence="3" key="1">
    <citation type="journal article" date="2019" name="Int. J. Syst. Evol. Microbiol.">
        <title>The Global Catalogue of Microorganisms (GCM) 10K type strain sequencing project: providing services to taxonomists for standard genome sequencing and annotation.</title>
        <authorList>
            <consortium name="The Broad Institute Genomics Platform"/>
            <consortium name="The Broad Institute Genome Sequencing Center for Infectious Disease"/>
            <person name="Wu L."/>
            <person name="Ma J."/>
        </authorList>
    </citation>
    <scope>NUCLEOTIDE SEQUENCE [LARGE SCALE GENOMIC DNA]</scope>
    <source>
        <strain evidence="3">CGMCC 4.1467</strain>
    </source>
</reference>
<dbReference type="InterPro" id="IPR002035">
    <property type="entry name" value="VWF_A"/>
</dbReference>
<feature type="domain" description="VWFA" evidence="1">
    <location>
        <begin position="85"/>
        <end position="257"/>
    </location>
</feature>
<dbReference type="Proteomes" id="UP001596472">
    <property type="component" value="Unassembled WGS sequence"/>
</dbReference>
<dbReference type="SMART" id="SM00327">
    <property type="entry name" value="VWA"/>
    <property type="match status" value="1"/>
</dbReference>
<accession>A0ABW2L316</accession>
<proteinExistence type="predicted"/>
<comment type="caution">
    <text evidence="2">The sequence shown here is derived from an EMBL/GenBank/DDBJ whole genome shotgun (WGS) entry which is preliminary data.</text>
</comment>
<evidence type="ECO:0000313" key="2">
    <source>
        <dbReference type="EMBL" id="MFC7336702.1"/>
    </source>
</evidence>
<keyword evidence="3" id="KW-1185">Reference proteome</keyword>
<dbReference type="Gene3D" id="3.40.50.410">
    <property type="entry name" value="von Willebrand factor, type A domain"/>
    <property type="match status" value="1"/>
</dbReference>
<dbReference type="Pfam" id="PF01882">
    <property type="entry name" value="DUF58"/>
    <property type="match status" value="1"/>
</dbReference>
<gene>
    <name evidence="2" type="ORF">ACFQY0_05905</name>
</gene>
<evidence type="ECO:0000259" key="1">
    <source>
        <dbReference type="SMART" id="SM00327"/>
    </source>
</evidence>
<evidence type="ECO:0000313" key="3">
    <source>
        <dbReference type="Proteomes" id="UP001596472"/>
    </source>
</evidence>
<dbReference type="InterPro" id="IPR002881">
    <property type="entry name" value="DUF58"/>
</dbReference>
<name>A0ABW2L316_9BACT</name>
<dbReference type="InterPro" id="IPR036465">
    <property type="entry name" value="vWFA_dom_sf"/>
</dbReference>
<dbReference type="PANTHER" id="PTHR33608">
    <property type="entry name" value="BLL2464 PROTEIN"/>
    <property type="match status" value="1"/>
</dbReference>
<organism evidence="2 3">
    <name type="scientific">Haloferula chungangensis</name>
    <dbReference type="NCBI Taxonomy" id="1048331"/>
    <lineage>
        <taxon>Bacteria</taxon>
        <taxon>Pseudomonadati</taxon>
        <taxon>Verrucomicrobiota</taxon>
        <taxon>Verrucomicrobiia</taxon>
        <taxon>Verrucomicrobiales</taxon>
        <taxon>Verrucomicrobiaceae</taxon>
        <taxon>Haloferula</taxon>
    </lineage>
</organism>
<dbReference type="EMBL" id="JBHTBS010000002">
    <property type="protein sequence ID" value="MFC7336702.1"/>
    <property type="molecule type" value="Genomic_DNA"/>
</dbReference>
<dbReference type="RefSeq" id="WP_379710260.1">
    <property type="nucleotide sequence ID" value="NZ_JBHTBS010000002.1"/>
</dbReference>
<sequence length="315" mass="36392">MKRATPANRFLEPTALMRIRSLELRARIVVEGFRNGLHRSPYHGFSAEFSEYRQYVPGDDIRHVDWRVYARSDRYYVKKYEDETNLRCQLLVDGSRSMAYGSNPELTKHRYAATLAATLAYFLTGQGDAVGVTRFDDHIRDYLPPRNRPGHLRRLMLSLEQEPEGRATDIGAAIERVAQMHDRRGLFILFSDLLAPLGELKRELGLLRARGNEVVVFRVLDRRELDFDFNDSARFTDLESGRDHFIDPGRARADYLERFHAHEIELRQICQQGGIELIVTPTDLSLDLALYDFLSSRSRRGPDPGRSRANLRRAK</sequence>